<dbReference type="RefSeq" id="WP_285968726.1">
    <property type="nucleotide sequence ID" value="NZ_CP127294.1"/>
</dbReference>
<dbReference type="KEGG" id="acab:QRX50_42455"/>
<dbReference type="EMBL" id="CP127294">
    <property type="protein sequence ID" value="WIX77992.1"/>
    <property type="molecule type" value="Genomic_DNA"/>
</dbReference>
<dbReference type="Gene3D" id="3.10.105.10">
    <property type="entry name" value="Dipeptide-binding Protein, Domain 3"/>
    <property type="match status" value="1"/>
</dbReference>
<organism evidence="6 7">
    <name type="scientific">Amycolatopsis carbonis</name>
    <dbReference type="NCBI Taxonomy" id="715471"/>
    <lineage>
        <taxon>Bacteria</taxon>
        <taxon>Bacillati</taxon>
        <taxon>Actinomycetota</taxon>
        <taxon>Actinomycetes</taxon>
        <taxon>Pseudonocardiales</taxon>
        <taxon>Pseudonocardiaceae</taxon>
        <taxon>Amycolatopsis</taxon>
    </lineage>
</organism>
<comment type="similarity">
    <text evidence="2">Belongs to the bacterial solute-binding protein 5 family.</text>
</comment>
<dbReference type="InterPro" id="IPR030678">
    <property type="entry name" value="Peptide/Ni-bd"/>
</dbReference>
<protein>
    <submittedName>
        <fullName evidence="6">ABC transporter substrate-binding protein</fullName>
    </submittedName>
</protein>
<dbReference type="Pfam" id="PF00496">
    <property type="entry name" value="SBP_bac_5"/>
    <property type="match status" value="1"/>
</dbReference>
<keyword evidence="4" id="KW-0732">Signal</keyword>
<reference evidence="6 7" key="1">
    <citation type="submission" date="2023-06" db="EMBL/GenBank/DDBJ databases">
        <authorList>
            <person name="Oyuntsetseg B."/>
            <person name="Kim S.B."/>
        </authorList>
    </citation>
    <scope>NUCLEOTIDE SEQUENCE [LARGE SCALE GENOMIC DNA]</scope>
    <source>
        <strain evidence="6 7">2-15</strain>
    </source>
</reference>
<dbReference type="Gene3D" id="3.40.190.10">
    <property type="entry name" value="Periplasmic binding protein-like II"/>
    <property type="match status" value="1"/>
</dbReference>
<dbReference type="GO" id="GO:0015833">
    <property type="term" value="P:peptide transport"/>
    <property type="evidence" value="ECO:0007669"/>
    <property type="project" value="TreeGrafter"/>
</dbReference>
<feature type="domain" description="Solute-binding protein family 5" evidence="5">
    <location>
        <begin position="105"/>
        <end position="465"/>
    </location>
</feature>
<dbReference type="AlphaFoldDB" id="A0A9Y2IDB8"/>
<dbReference type="SUPFAM" id="SSF53850">
    <property type="entry name" value="Periplasmic binding protein-like II"/>
    <property type="match status" value="1"/>
</dbReference>
<gene>
    <name evidence="6" type="ORF">QRX50_42455</name>
</gene>
<dbReference type="PANTHER" id="PTHR30290:SF10">
    <property type="entry name" value="PERIPLASMIC OLIGOPEPTIDE-BINDING PROTEIN-RELATED"/>
    <property type="match status" value="1"/>
</dbReference>
<evidence type="ECO:0000256" key="4">
    <source>
        <dbReference type="ARBA" id="ARBA00022729"/>
    </source>
</evidence>
<evidence type="ECO:0000313" key="7">
    <source>
        <dbReference type="Proteomes" id="UP001236014"/>
    </source>
</evidence>
<proteinExistence type="inferred from homology"/>
<keyword evidence="3" id="KW-0813">Transport</keyword>
<evidence type="ECO:0000259" key="5">
    <source>
        <dbReference type="Pfam" id="PF00496"/>
    </source>
</evidence>
<dbReference type="InterPro" id="IPR000914">
    <property type="entry name" value="SBP_5_dom"/>
</dbReference>
<dbReference type="GO" id="GO:0042597">
    <property type="term" value="C:periplasmic space"/>
    <property type="evidence" value="ECO:0007669"/>
    <property type="project" value="UniProtKB-ARBA"/>
</dbReference>
<dbReference type="InterPro" id="IPR039424">
    <property type="entry name" value="SBP_5"/>
</dbReference>
<comment type="subcellular location">
    <subcellularLocation>
        <location evidence="1">Cell envelope</location>
    </subcellularLocation>
</comment>
<dbReference type="InterPro" id="IPR006311">
    <property type="entry name" value="TAT_signal"/>
</dbReference>
<evidence type="ECO:0000256" key="2">
    <source>
        <dbReference type="ARBA" id="ARBA00005695"/>
    </source>
</evidence>
<dbReference type="PANTHER" id="PTHR30290">
    <property type="entry name" value="PERIPLASMIC BINDING COMPONENT OF ABC TRANSPORTER"/>
    <property type="match status" value="1"/>
</dbReference>
<dbReference type="Proteomes" id="UP001236014">
    <property type="component" value="Chromosome"/>
</dbReference>
<dbReference type="PROSITE" id="PS51318">
    <property type="entry name" value="TAT"/>
    <property type="match status" value="1"/>
</dbReference>
<sequence length="545" mass="59733">MDDYEYHLFEEVRARRLSRRGFLRRASVLGLGLPAASAILSACGQGGGINSVPAVGPPRRGGTANVAITRPASLVDPVTLYNQGGQTTAQIAGEYLCFPRADYTLDPRLAVSWSAKRPDTWTFVLRQGVKWHDGKPFTADDVVYTMNLLTDPKVNSSALSAFKGIFSHGNIEKVDDHTVTFHLDQPFVDFPYLVSAFNFNAIILPKNYQIGDFAKGRVGTGAFVMTGYQPETGATFARNPDYWDKRYPYLDNLRLTYYADDSTIALNMQGGRENVWPIAPHQSAQALQETPNLKIIKSPSSEYRGFHMRTDQAPFDNPLVRQAVAACFDRPALVQALLGGDGELGNDHSFAPVFPVSKQAIAQIPQRKQDYALAKSLLARAGHPNGFPVTLTTEQYLEIPQYAVLAQQALKPAGINLQLNVQQQSAYYGTGNSQPWLEVPMGIVDWGARGVPSQAILPAYTSGGIWNAAHWKDPGFDRAFADLNASLDEQTRLKAAARMAAIQHDQVPAIIGYWIKNLRVTGVSIGGLAEGPANHFDPRTLWSAV</sequence>
<dbReference type="GO" id="GO:0030313">
    <property type="term" value="C:cell envelope"/>
    <property type="evidence" value="ECO:0007669"/>
    <property type="project" value="UniProtKB-SubCell"/>
</dbReference>
<dbReference type="GO" id="GO:0043190">
    <property type="term" value="C:ATP-binding cassette (ABC) transporter complex"/>
    <property type="evidence" value="ECO:0007669"/>
    <property type="project" value="InterPro"/>
</dbReference>
<name>A0A9Y2IDB8_9PSEU</name>
<dbReference type="CDD" id="cd08503">
    <property type="entry name" value="PBP2_NikA_DppA_OppA_like_17"/>
    <property type="match status" value="1"/>
</dbReference>
<keyword evidence="7" id="KW-1185">Reference proteome</keyword>
<dbReference type="PIRSF" id="PIRSF002741">
    <property type="entry name" value="MppA"/>
    <property type="match status" value="1"/>
</dbReference>
<evidence type="ECO:0000256" key="3">
    <source>
        <dbReference type="ARBA" id="ARBA00022448"/>
    </source>
</evidence>
<evidence type="ECO:0000313" key="6">
    <source>
        <dbReference type="EMBL" id="WIX77992.1"/>
    </source>
</evidence>
<dbReference type="GO" id="GO:1904680">
    <property type="term" value="F:peptide transmembrane transporter activity"/>
    <property type="evidence" value="ECO:0007669"/>
    <property type="project" value="TreeGrafter"/>
</dbReference>
<accession>A0A9Y2IDB8</accession>
<evidence type="ECO:0000256" key="1">
    <source>
        <dbReference type="ARBA" id="ARBA00004196"/>
    </source>
</evidence>
<dbReference type="Gene3D" id="3.90.76.10">
    <property type="entry name" value="Dipeptide-binding Protein, Domain 1"/>
    <property type="match status" value="1"/>
</dbReference>